<comment type="caution">
    <text evidence="1">The sequence shown here is derived from an EMBL/GenBank/DDBJ whole genome shotgun (WGS) entry which is preliminary data.</text>
</comment>
<gene>
    <name evidence="1" type="ORF">BALCAV_0206755</name>
</gene>
<organism evidence="1 2">
    <name type="scientific">Alkalihalobacillus alcalophilus ATCC 27647 = CGMCC 1.3604</name>
    <dbReference type="NCBI Taxonomy" id="1218173"/>
    <lineage>
        <taxon>Bacteria</taxon>
        <taxon>Bacillati</taxon>
        <taxon>Bacillota</taxon>
        <taxon>Bacilli</taxon>
        <taxon>Bacillales</taxon>
        <taxon>Bacillaceae</taxon>
        <taxon>Alkalihalobacillus</taxon>
    </lineage>
</organism>
<evidence type="ECO:0000313" key="2">
    <source>
        <dbReference type="Proteomes" id="UP000002754"/>
    </source>
</evidence>
<accession>A0A094XGR1</accession>
<proteinExistence type="predicted"/>
<dbReference type="EMBL" id="ALPT02000017">
    <property type="protein sequence ID" value="KGA97975.1"/>
    <property type="molecule type" value="Genomic_DNA"/>
</dbReference>
<dbReference type="Proteomes" id="UP000002754">
    <property type="component" value="Unassembled WGS sequence"/>
</dbReference>
<name>A0A094XGR1_ALKAL</name>
<dbReference type="AlphaFoldDB" id="A0A094XGR1"/>
<reference evidence="1 2" key="1">
    <citation type="journal article" date="2014" name="Genome Announc.">
        <title>Draft Genome Sequence of Bacillus alcalophilus AV1934, a Classic Alkaliphile Isolated from Human Feces in 1934.</title>
        <authorList>
            <person name="Attie O."/>
            <person name="Jayaprakash A."/>
            <person name="Shah H."/>
            <person name="Paulsen I.T."/>
            <person name="Morino M."/>
            <person name="Takahashi Y."/>
            <person name="Narumi I."/>
            <person name="Sachidanandam R."/>
            <person name="Satoh K."/>
            <person name="Ito M."/>
            <person name="Krulwich T.A."/>
        </authorList>
    </citation>
    <scope>NUCLEOTIDE SEQUENCE [LARGE SCALE GENOMIC DNA]</scope>
    <source>
        <strain evidence="1 2">AV1934</strain>
    </source>
</reference>
<keyword evidence="2" id="KW-1185">Reference proteome</keyword>
<sequence length="73" mass="8006">MKTLFVFIQMGDFSRASNRCSWINKKRSLFGQKRKKLGAADEDALCLHSDEPIFLELLTGVAGLIKSGACSVG</sequence>
<protein>
    <submittedName>
        <fullName evidence="1">Uncharacterized protein</fullName>
    </submittedName>
</protein>
<evidence type="ECO:0000313" key="1">
    <source>
        <dbReference type="EMBL" id="KGA97975.1"/>
    </source>
</evidence>